<comment type="caution">
    <text evidence="6">The sequence shown here is derived from an EMBL/GenBank/DDBJ whole genome shotgun (WGS) entry which is preliminary data.</text>
</comment>
<keyword evidence="4" id="KW-0862">Zinc</keyword>
<dbReference type="Gene3D" id="3.60.15.10">
    <property type="entry name" value="Ribonuclease Z/Hydroxyacylglutathione hydrolase-like"/>
    <property type="match status" value="1"/>
</dbReference>
<dbReference type="EMBL" id="JBHSNO010000015">
    <property type="protein sequence ID" value="MFC5591002.1"/>
    <property type="molecule type" value="Genomic_DNA"/>
</dbReference>
<keyword evidence="3" id="KW-0378">Hydrolase</keyword>
<keyword evidence="2" id="KW-0479">Metal-binding</keyword>
<evidence type="ECO:0000256" key="3">
    <source>
        <dbReference type="ARBA" id="ARBA00022801"/>
    </source>
</evidence>
<keyword evidence="7" id="KW-1185">Reference proteome</keyword>
<evidence type="ECO:0000256" key="4">
    <source>
        <dbReference type="ARBA" id="ARBA00022833"/>
    </source>
</evidence>
<dbReference type="SUPFAM" id="SSF56281">
    <property type="entry name" value="Metallo-hydrolase/oxidoreductase"/>
    <property type="match status" value="1"/>
</dbReference>
<dbReference type="Pfam" id="PF00753">
    <property type="entry name" value="Lactamase_B"/>
    <property type="match status" value="1"/>
</dbReference>
<name>A0ABW0TNB5_9BACL</name>
<reference evidence="7" key="1">
    <citation type="journal article" date="2019" name="Int. J. Syst. Evol. Microbiol.">
        <title>The Global Catalogue of Microorganisms (GCM) 10K type strain sequencing project: providing services to taxonomists for standard genome sequencing and annotation.</title>
        <authorList>
            <consortium name="The Broad Institute Genomics Platform"/>
            <consortium name="The Broad Institute Genome Sequencing Center for Infectious Disease"/>
            <person name="Wu L."/>
            <person name="Ma J."/>
        </authorList>
    </citation>
    <scope>NUCLEOTIDE SEQUENCE [LARGE SCALE GENOMIC DNA]</scope>
    <source>
        <strain evidence="7">CGMCC 4.1434</strain>
    </source>
</reference>
<dbReference type="PANTHER" id="PTHR46233:SF3">
    <property type="entry name" value="HYDROXYACYLGLUTATHIONE HYDROLASE GLOC"/>
    <property type="match status" value="1"/>
</dbReference>
<dbReference type="SMART" id="SM00849">
    <property type="entry name" value="Lactamase_B"/>
    <property type="match status" value="1"/>
</dbReference>
<organism evidence="6 7">
    <name type="scientific">Sporosarcina soli</name>
    <dbReference type="NCBI Taxonomy" id="334736"/>
    <lineage>
        <taxon>Bacteria</taxon>
        <taxon>Bacillati</taxon>
        <taxon>Bacillota</taxon>
        <taxon>Bacilli</taxon>
        <taxon>Bacillales</taxon>
        <taxon>Caryophanaceae</taxon>
        <taxon>Sporosarcina</taxon>
    </lineage>
</organism>
<evidence type="ECO:0000313" key="7">
    <source>
        <dbReference type="Proteomes" id="UP001596109"/>
    </source>
</evidence>
<dbReference type="Proteomes" id="UP001596109">
    <property type="component" value="Unassembled WGS sequence"/>
</dbReference>
<evidence type="ECO:0000256" key="2">
    <source>
        <dbReference type="ARBA" id="ARBA00022723"/>
    </source>
</evidence>
<accession>A0ABW0TNB5</accession>
<proteinExistence type="predicted"/>
<dbReference type="InterPro" id="IPR001279">
    <property type="entry name" value="Metallo-B-lactamas"/>
</dbReference>
<dbReference type="RefSeq" id="WP_381438238.1">
    <property type="nucleotide sequence ID" value="NZ_JBHSNO010000015.1"/>
</dbReference>
<protein>
    <submittedName>
        <fullName evidence="6">MBL fold metallo-hydrolase</fullName>
    </submittedName>
</protein>
<feature type="domain" description="Metallo-beta-lactamase" evidence="5">
    <location>
        <begin position="13"/>
        <end position="193"/>
    </location>
</feature>
<comment type="cofactor">
    <cofactor evidence="1">
        <name>Zn(2+)</name>
        <dbReference type="ChEBI" id="CHEBI:29105"/>
    </cofactor>
</comment>
<sequence>MLTIHTYPLGPIQTNCYIVNDDEGNCLIFDPGDEAERIIRHIDEKELNPVAILLTHAHFDHIGAVDGVRDQFSIPVYIHEEEREWLLNPELNGSAKYAGLPNIQNREADFNLRQEGKMTIGSFEFEVRHTPGHSPGSVSYIFEASGFAVVGDTLFKQSVGRTDLQGGNTTVLLSSIHDKLLTLDDETIIYPGHGPATTVEDEKDANPFLNGF</sequence>
<dbReference type="PANTHER" id="PTHR46233">
    <property type="entry name" value="HYDROXYACYLGLUTATHIONE HYDROLASE GLOC"/>
    <property type="match status" value="1"/>
</dbReference>
<gene>
    <name evidence="6" type="ORF">ACFPRA_19160</name>
</gene>
<evidence type="ECO:0000259" key="5">
    <source>
        <dbReference type="SMART" id="SM00849"/>
    </source>
</evidence>
<dbReference type="InterPro" id="IPR036866">
    <property type="entry name" value="RibonucZ/Hydroxyglut_hydro"/>
</dbReference>
<dbReference type="CDD" id="cd06262">
    <property type="entry name" value="metallo-hydrolase-like_MBL-fold"/>
    <property type="match status" value="1"/>
</dbReference>
<dbReference type="InterPro" id="IPR051453">
    <property type="entry name" value="MBL_Glyoxalase_II"/>
</dbReference>
<evidence type="ECO:0000313" key="6">
    <source>
        <dbReference type="EMBL" id="MFC5591002.1"/>
    </source>
</evidence>
<evidence type="ECO:0000256" key="1">
    <source>
        <dbReference type="ARBA" id="ARBA00001947"/>
    </source>
</evidence>